<dbReference type="STRING" id="121845.A0A3Q0JDF0"/>
<accession>A0A3Q0JDF0</accession>
<dbReference type="InterPro" id="IPR018244">
    <property type="entry name" value="Allrgn_V5/Tpx1_CS"/>
</dbReference>
<dbReference type="InterPro" id="IPR034113">
    <property type="entry name" value="SCP_GAPR1-like"/>
</dbReference>
<dbReference type="PRINTS" id="PR00838">
    <property type="entry name" value="V5ALLERGEN"/>
</dbReference>
<feature type="compositionally biased region" description="Low complexity" evidence="1">
    <location>
        <begin position="1"/>
        <end position="31"/>
    </location>
</feature>
<feature type="domain" description="SCP" evidence="2">
    <location>
        <begin position="44"/>
        <end position="187"/>
    </location>
</feature>
<dbReference type="SMART" id="SM00198">
    <property type="entry name" value="SCP"/>
    <property type="match status" value="1"/>
</dbReference>
<dbReference type="Gene3D" id="3.40.33.10">
    <property type="entry name" value="CAP"/>
    <property type="match status" value="1"/>
</dbReference>
<reference evidence="4" key="1">
    <citation type="submission" date="2025-08" db="UniProtKB">
        <authorList>
            <consortium name="RefSeq"/>
        </authorList>
    </citation>
    <scope>IDENTIFICATION</scope>
</reference>
<dbReference type="GO" id="GO:0005576">
    <property type="term" value="C:extracellular region"/>
    <property type="evidence" value="ECO:0007669"/>
    <property type="project" value="UniProtKB-SubCell"/>
</dbReference>
<dbReference type="PANTHER" id="PTHR10334">
    <property type="entry name" value="CYSTEINE-RICH SECRETORY PROTEIN-RELATED"/>
    <property type="match status" value="1"/>
</dbReference>
<keyword evidence="3" id="KW-1185">Reference proteome</keyword>
<feature type="region of interest" description="Disordered" evidence="1">
    <location>
        <begin position="1"/>
        <end position="37"/>
    </location>
</feature>
<proteinExistence type="predicted"/>
<dbReference type="AlphaFoldDB" id="A0A3Q0JDF0"/>
<evidence type="ECO:0000313" key="4">
    <source>
        <dbReference type="RefSeq" id="XP_026686537.1"/>
    </source>
</evidence>
<dbReference type="PRINTS" id="PR00837">
    <property type="entry name" value="V5TPXLIKE"/>
</dbReference>
<evidence type="ECO:0000256" key="1">
    <source>
        <dbReference type="SAM" id="MobiDB-lite"/>
    </source>
</evidence>
<evidence type="ECO:0000259" key="2">
    <source>
        <dbReference type="SMART" id="SM00198"/>
    </source>
</evidence>
<dbReference type="PROSITE" id="PS01009">
    <property type="entry name" value="CRISP_1"/>
    <property type="match status" value="1"/>
</dbReference>
<dbReference type="KEGG" id="dci:108253680"/>
<protein>
    <submittedName>
        <fullName evidence="4">Golgi-associated plant pathogenesis-related protein 1-like</fullName>
    </submittedName>
</protein>
<dbReference type="InterPro" id="IPR001283">
    <property type="entry name" value="CRISP-related"/>
</dbReference>
<dbReference type="InterPro" id="IPR035940">
    <property type="entry name" value="CAP_sf"/>
</dbReference>
<dbReference type="InterPro" id="IPR014044">
    <property type="entry name" value="CAP_dom"/>
</dbReference>
<sequence>MHQKTKVTTTTTTTKKTTSSQKGAPPQQQAQKELKTIPEDKTTGVIRAALKAHNEKRGLHGCPPLGFNEDLAKLAKDWAEKLIQRNAFEHRPDNAYGENIYMRGGTSPITDEQAVQNAVDSWYNEIKDYKLFGREPTMQELMSGSPTGHFTQLIWKGTKAVGIGIAKGDQNRVVVVANYSPAGNVVRYFNENVPNVVKK</sequence>
<gene>
    <name evidence="4" type="primary">LOC108253680</name>
</gene>
<dbReference type="Pfam" id="PF00188">
    <property type="entry name" value="CAP"/>
    <property type="match status" value="1"/>
</dbReference>
<dbReference type="FunFam" id="3.40.33.10:FF:000002">
    <property type="entry name" value="Golgi-associated plant pathogenesis-related protein 1"/>
    <property type="match status" value="1"/>
</dbReference>
<name>A0A3Q0JDF0_DIACI</name>
<dbReference type="GeneID" id="108253680"/>
<dbReference type="PaxDb" id="121845-A0A3Q0JDF0"/>
<dbReference type="Proteomes" id="UP000079169">
    <property type="component" value="Unplaced"/>
</dbReference>
<dbReference type="RefSeq" id="XP_026686537.1">
    <property type="nucleotide sequence ID" value="XM_026830736.1"/>
</dbReference>
<dbReference type="InterPro" id="IPR002413">
    <property type="entry name" value="V5_allergen-like"/>
</dbReference>
<evidence type="ECO:0000313" key="3">
    <source>
        <dbReference type="Proteomes" id="UP000079169"/>
    </source>
</evidence>
<dbReference type="SUPFAM" id="SSF55797">
    <property type="entry name" value="PR-1-like"/>
    <property type="match status" value="1"/>
</dbReference>
<organism evidence="3 4">
    <name type="scientific">Diaphorina citri</name>
    <name type="common">Asian citrus psyllid</name>
    <dbReference type="NCBI Taxonomy" id="121845"/>
    <lineage>
        <taxon>Eukaryota</taxon>
        <taxon>Metazoa</taxon>
        <taxon>Ecdysozoa</taxon>
        <taxon>Arthropoda</taxon>
        <taxon>Hexapoda</taxon>
        <taxon>Insecta</taxon>
        <taxon>Pterygota</taxon>
        <taxon>Neoptera</taxon>
        <taxon>Paraneoptera</taxon>
        <taxon>Hemiptera</taxon>
        <taxon>Sternorrhyncha</taxon>
        <taxon>Psylloidea</taxon>
        <taxon>Psyllidae</taxon>
        <taxon>Diaphorininae</taxon>
        <taxon>Diaphorina</taxon>
    </lineage>
</organism>
<dbReference type="CDD" id="cd05382">
    <property type="entry name" value="CAP_GAPR1-like"/>
    <property type="match status" value="1"/>
</dbReference>